<reference evidence="3" key="1">
    <citation type="submission" date="2021-11" db="EMBL/GenBank/DDBJ databases">
        <title>Genome sequence.</title>
        <authorList>
            <person name="Sun Q."/>
        </authorList>
    </citation>
    <scope>NUCLEOTIDE SEQUENCE</scope>
    <source>
        <strain evidence="3">JC740</strain>
    </source>
</reference>
<dbReference type="EMBL" id="JAJKFW010000064">
    <property type="protein sequence ID" value="MCC9645250.1"/>
    <property type="molecule type" value="Genomic_DNA"/>
</dbReference>
<gene>
    <name evidence="3" type="ORF">LOC71_23475</name>
</gene>
<feature type="region of interest" description="Disordered" evidence="2">
    <location>
        <begin position="268"/>
        <end position="298"/>
    </location>
</feature>
<name>A0ABS8NNU3_9BACT</name>
<evidence type="ECO:0000256" key="2">
    <source>
        <dbReference type="SAM" id="MobiDB-lite"/>
    </source>
</evidence>
<accession>A0ABS8NNU3</accession>
<dbReference type="Proteomes" id="UP001430306">
    <property type="component" value="Unassembled WGS sequence"/>
</dbReference>
<organism evidence="3 4">
    <name type="scientific">Rhodopirellula halodulae</name>
    <dbReference type="NCBI Taxonomy" id="2894198"/>
    <lineage>
        <taxon>Bacteria</taxon>
        <taxon>Pseudomonadati</taxon>
        <taxon>Planctomycetota</taxon>
        <taxon>Planctomycetia</taxon>
        <taxon>Pirellulales</taxon>
        <taxon>Pirellulaceae</taxon>
        <taxon>Rhodopirellula</taxon>
    </lineage>
</organism>
<sequence>MSDSVSSTTETGSLGDRHASRVGLRRTRFQLTPLMDLLLIIVFAQFLEMRETSQEQTREIEQERQQLLDEQTQWRNERDEAVAQRNMALANQQSNSQDVVRAIDLLRGWLKLDDAQANEATASVPSDSRDVITRAIERSRKLASADPNTLIRFLVGHDELLKRAEVWNVHARDTGDIVVDASGQTTSFRLESRRQAERTQEVADRLFAAYKQWPQPKGLVVVLVSYSPRSVAGVYQPLVDALPATLERLRADTPTSRFEYTVLGAAPAPDSQSLISDETPSPTAPENFSPLQGNPDDA</sequence>
<feature type="compositionally biased region" description="Polar residues" evidence="2">
    <location>
        <begin position="270"/>
        <end position="292"/>
    </location>
</feature>
<evidence type="ECO:0000313" key="4">
    <source>
        <dbReference type="Proteomes" id="UP001430306"/>
    </source>
</evidence>
<comment type="caution">
    <text evidence="3">The sequence shown here is derived from an EMBL/GenBank/DDBJ whole genome shotgun (WGS) entry which is preliminary data.</text>
</comment>
<protein>
    <submittedName>
        <fullName evidence="3">Uncharacterized protein</fullName>
    </submittedName>
</protein>
<keyword evidence="1" id="KW-0175">Coiled coil</keyword>
<proteinExistence type="predicted"/>
<keyword evidence="4" id="KW-1185">Reference proteome</keyword>
<dbReference type="RefSeq" id="WP_230276883.1">
    <property type="nucleotide sequence ID" value="NZ_JAJKFW010000064.1"/>
</dbReference>
<evidence type="ECO:0000313" key="3">
    <source>
        <dbReference type="EMBL" id="MCC9645250.1"/>
    </source>
</evidence>
<evidence type="ECO:0000256" key="1">
    <source>
        <dbReference type="SAM" id="Coils"/>
    </source>
</evidence>
<feature type="coiled-coil region" evidence="1">
    <location>
        <begin position="46"/>
        <end position="84"/>
    </location>
</feature>